<evidence type="ECO:0000313" key="8">
    <source>
        <dbReference type="EMBL" id="HIW02709.1"/>
    </source>
</evidence>
<dbReference type="GO" id="GO:0005737">
    <property type="term" value="C:cytoplasm"/>
    <property type="evidence" value="ECO:0007669"/>
    <property type="project" value="UniProtKB-SubCell"/>
</dbReference>
<sequence length="267" mass="29339">MLSIVVTPIGNLGDITYRAVETLRNADAVYCEDTRHTAVLFARYDIRTPMRVYEKFGEARTAEKIVGELKEGKDIALVSDAGTPLVSDPGAVLVKALMREGLGYTVVGSGCAAVSALVLSGLDSTAFCFVGFLPEKKADRRRRLDKFRSLEATLIFYVAPHDLKETEAYLFAELGAREAALVREISKLHEEVIRFRLGALPEDVTVKGEMALVVEGAKAAEDMLALTPEEHYAKYIESGMDEKEAMKATARDRGVSKSEIYALIKKK</sequence>
<dbReference type="HAMAP" id="MF_01877">
    <property type="entry name" value="16SrRNA_methyltr_I"/>
    <property type="match status" value="1"/>
</dbReference>
<dbReference type="GO" id="GO:0070677">
    <property type="term" value="F:rRNA (cytosine-2'-O-)-methyltransferase activity"/>
    <property type="evidence" value="ECO:0007669"/>
    <property type="project" value="UniProtKB-UniRule"/>
</dbReference>
<comment type="similarity">
    <text evidence="6">Belongs to the methyltransferase superfamily. RsmI family.</text>
</comment>
<dbReference type="AlphaFoldDB" id="A0A9D1PZY2"/>
<comment type="function">
    <text evidence="6">Catalyzes the 2'-O-methylation of the ribose of cytidine 1402 (C1402) in 16S rRNA.</text>
</comment>
<dbReference type="NCBIfam" id="TIGR00096">
    <property type="entry name" value="16S rRNA (cytidine(1402)-2'-O)-methyltransferase"/>
    <property type="match status" value="1"/>
</dbReference>
<keyword evidence="4 6" id="KW-0808">Transferase</keyword>
<name>A0A9D1PZY2_9FIRM</name>
<dbReference type="PANTHER" id="PTHR46111:SF1">
    <property type="entry name" value="RIBOSOMAL RNA SMALL SUBUNIT METHYLTRANSFERASE I"/>
    <property type="match status" value="1"/>
</dbReference>
<dbReference type="Gene3D" id="3.40.1010.10">
    <property type="entry name" value="Cobalt-precorrin-4 Transmethylase, Domain 1"/>
    <property type="match status" value="1"/>
</dbReference>
<keyword evidence="3 6" id="KW-0489">Methyltransferase</keyword>
<dbReference type="Proteomes" id="UP000823990">
    <property type="component" value="Unassembled WGS sequence"/>
</dbReference>
<dbReference type="EC" id="2.1.1.198" evidence="6"/>
<accession>A0A9D1PZY2</accession>
<evidence type="ECO:0000313" key="9">
    <source>
        <dbReference type="Proteomes" id="UP000823990"/>
    </source>
</evidence>
<dbReference type="InterPro" id="IPR035996">
    <property type="entry name" value="4pyrrol_Methylase_sf"/>
</dbReference>
<dbReference type="Gene3D" id="3.30.950.10">
    <property type="entry name" value="Methyltransferase, Cobalt-precorrin-4 Transmethylase, Domain 2"/>
    <property type="match status" value="1"/>
</dbReference>
<organism evidence="8 9">
    <name type="scientific">Candidatus Protoclostridium stercorigallinarum</name>
    <dbReference type="NCBI Taxonomy" id="2838741"/>
    <lineage>
        <taxon>Bacteria</taxon>
        <taxon>Bacillati</taxon>
        <taxon>Bacillota</taxon>
        <taxon>Clostridia</taxon>
        <taxon>Candidatus Protoclostridium</taxon>
    </lineage>
</organism>
<evidence type="ECO:0000256" key="5">
    <source>
        <dbReference type="ARBA" id="ARBA00022691"/>
    </source>
</evidence>
<dbReference type="InterPro" id="IPR014776">
    <property type="entry name" value="4pyrrole_Mease_sub2"/>
</dbReference>
<dbReference type="CDD" id="cd11648">
    <property type="entry name" value="RsmI"/>
    <property type="match status" value="1"/>
</dbReference>
<dbReference type="InterPro" id="IPR008189">
    <property type="entry name" value="rRNA_ssu_MeTfrase_I"/>
</dbReference>
<dbReference type="InterPro" id="IPR018063">
    <property type="entry name" value="SAM_MeTrfase_RsmI_CS"/>
</dbReference>
<reference evidence="8" key="2">
    <citation type="submission" date="2021-04" db="EMBL/GenBank/DDBJ databases">
        <authorList>
            <person name="Gilroy R."/>
        </authorList>
    </citation>
    <scope>NUCLEOTIDE SEQUENCE</scope>
    <source>
        <strain evidence="8">12435</strain>
    </source>
</reference>
<reference evidence="8" key="1">
    <citation type="journal article" date="2021" name="PeerJ">
        <title>Extensive microbial diversity within the chicken gut microbiome revealed by metagenomics and culture.</title>
        <authorList>
            <person name="Gilroy R."/>
            <person name="Ravi A."/>
            <person name="Getino M."/>
            <person name="Pursley I."/>
            <person name="Horton D.L."/>
            <person name="Alikhan N.F."/>
            <person name="Baker D."/>
            <person name="Gharbi K."/>
            <person name="Hall N."/>
            <person name="Watson M."/>
            <person name="Adriaenssens E.M."/>
            <person name="Foster-Nyarko E."/>
            <person name="Jarju S."/>
            <person name="Secka A."/>
            <person name="Antonio M."/>
            <person name="Oren A."/>
            <person name="Chaudhuri R.R."/>
            <person name="La Ragione R."/>
            <person name="Hildebrand F."/>
            <person name="Pallen M.J."/>
        </authorList>
    </citation>
    <scope>NUCLEOTIDE SEQUENCE</scope>
    <source>
        <strain evidence="8">12435</strain>
    </source>
</reference>
<keyword evidence="5 6" id="KW-0949">S-adenosyl-L-methionine</keyword>
<proteinExistence type="inferred from homology"/>
<comment type="catalytic activity">
    <reaction evidence="6">
        <text>cytidine(1402) in 16S rRNA + S-adenosyl-L-methionine = 2'-O-methylcytidine(1402) in 16S rRNA + S-adenosyl-L-homocysteine + H(+)</text>
        <dbReference type="Rhea" id="RHEA:42924"/>
        <dbReference type="Rhea" id="RHEA-COMP:10285"/>
        <dbReference type="Rhea" id="RHEA-COMP:10286"/>
        <dbReference type="ChEBI" id="CHEBI:15378"/>
        <dbReference type="ChEBI" id="CHEBI:57856"/>
        <dbReference type="ChEBI" id="CHEBI:59789"/>
        <dbReference type="ChEBI" id="CHEBI:74495"/>
        <dbReference type="ChEBI" id="CHEBI:82748"/>
        <dbReference type="EC" id="2.1.1.198"/>
    </reaction>
</comment>
<evidence type="ECO:0000256" key="4">
    <source>
        <dbReference type="ARBA" id="ARBA00022679"/>
    </source>
</evidence>
<gene>
    <name evidence="6 8" type="primary">rsmI</name>
    <name evidence="8" type="ORF">H9892_05155</name>
</gene>
<dbReference type="InterPro" id="IPR000878">
    <property type="entry name" value="4pyrrol_Mease"/>
</dbReference>
<feature type="domain" description="Tetrapyrrole methylase" evidence="7">
    <location>
        <begin position="1"/>
        <end position="200"/>
    </location>
</feature>
<evidence type="ECO:0000256" key="1">
    <source>
        <dbReference type="ARBA" id="ARBA00022490"/>
    </source>
</evidence>
<dbReference type="PANTHER" id="PTHR46111">
    <property type="entry name" value="RIBOSOMAL RNA SMALL SUBUNIT METHYLTRANSFERASE I"/>
    <property type="match status" value="1"/>
</dbReference>
<dbReference type="PROSITE" id="PS01296">
    <property type="entry name" value="RSMI"/>
    <property type="match status" value="1"/>
</dbReference>
<evidence type="ECO:0000256" key="2">
    <source>
        <dbReference type="ARBA" id="ARBA00022552"/>
    </source>
</evidence>
<evidence type="ECO:0000259" key="7">
    <source>
        <dbReference type="Pfam" id="PF00590"/>
    </source>
</evidence>
<dbReference type="SUPFAM" id="SSF53790">
    <property type="entry name" value="Tetrapyrrole methylase"/>
    <property type="match status" value="1"/>
</dbReference>
<keyword evidence="2 6" id="KW-0698">rRNA processing</keyword>
<evidence type="ECO:0000256" key="3">
    <source>
        <dbReference type="ARBA" id="ARBA00022603"/>
    </source>
</evidence>
<dbReference type="PIRSF" id="PIRSF005917">
    <property type="entry name" value="MTase_YraL"/>
    <property type="match status" value="1"/>
</dbReference>
<evidence type="ECO:0000256" key="6">
    <source>
        <dbReference type="HAMAP-Rule" id="MF_01877"/>
    </source>
</evidence>
<dbReference type="InterPro" id="IPR014777">
    <property type="entry name" value="4pyrrole_Mease_sub1"/>
</dbReference>
<dbReference type="Pfam" id="PF00590">
    <property type="entry name" value="TP_methylase"/>
    <property type="match status" value="1"/>
</dbReference>
<protein>
    <recommendedName>
        <fullName evidence="6">Ribosomal RNA small subunit methyltransferase I</fullName>
        <ecNumber evidence="6">2.1.1.198</ecNumber>
    </recommendedName>
    <alternativeName>
        <fullName evidence="6">16S rRNA 2'-O-ribose C1402 methyltransferase</fullName>
    </alternativeName>
    <alternativeName>
        <fullName evidence="6">rRNA (cytidine-2'-O-)-methyltransferase RsmI</fullName>
    </alternativeName>
</protein>
<keyword evidence="1 6" id="KW-0963">Cytoplasm</keyword>
<dbReference type="EMBL" id="DXHS01000079">
    <property type="protein sequence ID" value="HIW02709.1"/>
    <property type="molecule type" value="Genomic_DNA"/>
</dbReference>
<comment type="subcellular location">
    <subcellularLocation>
        <location evidence="6">Cytoplasm</location>
    </subcellularLocation>
</comment>
<comment type="caution">
    <text evidence="8">The sequence shown here is derived from an EMBL/GenBank/DDBJ whole genome shotgun (WGS) entry which is preliminary data.</text>
</comment>